<dbReference type="InterPro" id="IPR011130">
    <property type="entry name" value="SecA_preprotein_X-link_dom"/>
</dbReference>
<dbReference type="SMART" id="SM00957">
    <property type="entry name" value="SecA_DEAD"/>
    <property type="match status" value="1"/>
</dbReference>
<dbReference type="PROSITE" id="PS51196">
    <property type="entry name" value="SECA_MOTOR_DEAD"/>
    <property type="match status" value="1"/>
</dbReference>
<evidence type="ECO:0000256" key="3">
    <source>
        <dbReference type="ARBA" id="ARBA00022448"/>
    </source>
</evidence>
<dbReference type="SUPFAM" id="SSF52540">
    <property type="entry name" value="P-loop containing nucleoside triphosphate hydrolases"/>
    <property type="match status" value="2"/>
</dbReference>
<keyword evidence="10 12" id="KW-0811">Translocation</keyword>
<feature type="domain" description="Helicase C-terminal" evidence="16">
    <location>
        <begin position="441"/>
        <end position="638"/>
    </location>
</feature>
<comment type="similarity">
    <text evidence="2 12 13">Belongs to the SecA family.</text>
</comment>
<keyword evidence="7 12" id="KW-0067">ATP-binding</keyword>
<dbReference type="InterPro" id="IPR014018">
    <property type="entry name" value="SecA_motor_DEAD"/>
</dbReference>
<keyword evidence="6 12" id="KW-0547">Nucleotide-binding</keyword>
<keyword evidence="11 12" id="KW-0472">Membrane</keyword>
<dbReference type="Pfam" id="PF21090">
    <property type="entry name" value="P-loop_SecA"/>
    <property type="match status" value="1"/>
</dbReference>
<dbReference type="GO" id="GO:0008564">
    <property type="term" value="F:protein-exporting ATPase activity"/>
    <property type="evidence" value="ECO:0007669"/>
    <property type="project" value="UniProtKB-EC"/>
</dbReference>
<evidence type="ECO:0000259" key="17">
    <source>
        <dbReference type="PROSITE" id="PS51196"/>
    </source>
</evidence>
<dbReference type="FunFam" id="3.40.50.300:FF:000113">
    <property type="entry name" value="Preprotein translocase subunit SecA"/>
    <property type="match status" value="1"/>
</dbReference>
<dbReference type="GO" id="GO:0017038">
    <property type="term" value="P:protein import"/>
    <property type="evidence" value="ECO:0007669"/>
    <property type="project" value="InterPro"/>
</dbReference>
<organism evidence="18 19">
    <name type="scientific">Candidatus Curtissbacteria bacterium RIFCSPHIGHO2_12_FULL_38_9b</name>
    <dbReference type="NCBI Taxonomy" id="1797720"/>
    <lineage>
        <taxon>Bacteria</taxon>
        <taxon>Candidatus Curtissiibacteriota</taxon>
    </lineage>
</organism>
<dbReference type="InterPro" id="IPR001650">
    <property type="entry name" value="Helicase_C-like"/>
</dbReference>
<dbReference type="AlphaFoldDB" id="A0A1F5GUM0"/>
<dbReference type="SUPFAM" id="SSF81767">
    <property type="entry name" value="Pre-protein crosslinking domain of SecA"/>
    <property type="match status" value="1"/>
</dbReference>
<dbReference type="Gene3D" id="1.10.3060.10">
    <property type="entry name" value="Helical scaffold and wing domains of SecA"/>
    <property type="match status" value="1"/>
</dbReference>
<evidence type="ECO:0000256" key="14">
    <source>
        <dbReference type="SAM" id="MobiDB-lite"/>
    </source>
</evidence>
<evidence type="ECO:0000256" key="5">
    <source>
        <dbReference type="ARBA" id="ARBA00022490"/>
    </source>
</evidence>
<dbReference type="Pfam" id="PF01043">
    <property type="entry name" value="SecA_PP_bind"/>
    <property type="match status" value="1"/>
</dbReference>
<dbReference type="InterPro" id="IPR036670">
    <property type="entry name" value="SecA_X-link_sf"/>
</dbReference>
<dbReference type="FunFam" id="3.90.1440.10:FF:000002">
    <property type="entry name" value="Protein translocase subunit SecA"/>
    <property type="match status" value="1"/>
</dbReference>
<keyword evidence="8 12" id="KW-0653">Protein transport</keyword>
<proteinExistence type="inferred from homology"/>
<dbReference type="Pfam" id="PF07516">
    <property type="entry name" value="SecA_SW"/>
    <property type="match status" value="1"/>
</dbReference>
<feature type="compositionally biased region" description="Polar residues" evidence="14">
    <location>
        <begin position="942"/>
        <end position="968"/>
    </location>
</feature>
<dbReference type="SMART" id="SM00958">
    <property type="entry name" value="SecA_PP_bind"/>
    <property type="match status" value="1"/>
</dbReference>
<dbReference type="HAMAP" id="MF_01382">
    <property type="entry name" value="SecA"/>
    <property type="match status" value="1"/>
</dbReference>
<dbReference type="CDD" id="cd17928">
    <property type="entry name" value="DEXDc_SecA"/>
    <property type="match status" value="1"/>
</dbReference>
<dbReference type="CDD" id="cd18803">
    <property type="entry name" value="SF2_C_secA"/>
    <property type="match status" value="1"/>
</dbReference>
<keyword evidence="9 12" id="KW-1278">Translocase</keyword>
<name>A0A1F5GUM0_9BACT</name>
<dbReference type="GO" id="GO:0031522">
    <property type="term" value="C:cell envelope Sec protein transport complex"/>
    <property type="evidence" value="ECO:0007669"/>
    <property type="project" value="TreeGrafter"/>
</dbReference>
<evidence type="ECO:0000256" key="9">
    <source>
        <dbReference type="ARBA" id="ARBA00022967"/>
    </source>
</evidence>
<feature type="domain" description="Helicase ATP-binding" evidence="15">
    <location>
        <begin position="87"/>
        <end position="266"/>
    </location>
</feature>
<dbReference type="InterPro" id="IPR014001">
    <property type="entry name" value="Helicase_ATP-bd"/>
</dbReference>
<evidence type="ECO:0000256" key="6">
    <source>
        <dbReference type="ARBA" id="ARBA00022741"/>
    </source>
</evidence>
<dbReference type="InterPro" id="IPR044722">
    <property type="entry name" value="SecA_SF2_C"/>
</dbReference>
<keyword evidence="5 12" id="KW-0963">Cytoplasm</keyword>
<comment type="function">
    <text evidence="12">Part of the Sec protein translocase complex. Interacts with the SecYEG preprotein conducting channel. Has a central role in coupling the hydrolysis of ATP to the transfer of proteins into and across the cell membrane, serving as an ATP-driven molecular motor driving the stepwise translocation of polypeptide chains across the membrane.</text>
</comment>
<reference evidence="18 19" key="1">
    <citation type="journal article" date="2016" name="Nat. Commun.">
        <title>Thousands of microbial genomes shed light on interconnected biogeochemical processes in an aquifer system.</title>
        <authorList>
            <person name="Anantharaman K."/>
            <person name="Brown C.T."/>
            <person name="Hug L.A."/>
            <person name="Sharon I."/>
            <person name="Castelle C.J."/>
            <person name="Probst A.J."/>
            <person name="Thomas B.C."/>
            <person name="Singh A."/>
            <person name="Wilkins M.J."/>
            <person name="Karaoz U."/>
            <person name="Brodie E.L."/>
            <person name="Williams K.H."/>
            <person name="Hubbard S.S."/>
            <person name="Banfield J.F."/>
        </authorList>
    </citation>
    <scope>NUCLEOTIDE SEQUENCE [LARGE SCALE GENOMIC DNA]</scope>
</reference>
<keyword evidence="4 12" id="KW-1003">Cell membrane</keyword>
<dbReference type="NCBIfam" id="TIGR00963">
    <property type="entry name" value="secA"/>
    <property type="match status" value="1"/>
</dbReference>
<dbReference type="GO" id="GO:0065002">
    <property type="term" value="P:intracellular protein transmembrane transport"/>
    <property type="evidence" value="ECO:0007669"/>
    <property type="project" value="UniProtKB-UniRule"/>
</dbReference>
<feature type="region of interest" description="Disordered" evidence="14">
    <location>
        <begin position="914"/>
        <end position="984"/>
    </location>
</feature>
<dbReference type="NCBIfam" id="NF009538">
    <property type="entry name" value="PRK12904.1"/>
    <property type="match status" value="1"/>
</dbReference>
<keyword evidence="3 12" id="KW-0813">Transport</keyword>
<evidence type="ECO:0000256" key="8">
    <source>
        <dbReference type="ARBA" id="ARBA00022927"/>
    </source>
</evidence>
<comment type="caution">
    <text evidence="18">The sequence shown here is derived from an EMBL/GenBank/DDBJ whole genome shotgun (WGS) entry which is preliminary data.</text>
</comment>
<dbReference type="Gene3D" id="3.10.450.50">
    <property type="match status" value="1"/>
</dbReference>
<dbReference type="PRINTS" id="PR00906">
    <property type="entry name" value="SECA"/>
</dbReference>
<dbReference type="Proteomes" id="UP000176666">
    <property type="component" value="Unassembled WGS sequence"/>
</dbReference>
<comment type="catalytic activity">
    <reaction evidence="12">
        <text>ATP + H2O + cellular proteinSide 1 = ADP + phosphate + cellular proteinSide 2.</text>
        <dbReference type="EC" id="7.4.2.8"/>
    </reaction>
</comment>
<dbReference type="Gene3D" id="3.40.50.300">
    <property type="entry name" value="P-loop containing nucleotide triphosphate hydrolases"/>
    <property type="match status" value="2"/>
</dbReference>
<evidence type="ECO:0000256" key="7">
    <source>
        <dbReference type="ARBA" id="ARBA00022840"/>
    </source>
</evidence>
<sequence length="1002" mass="112875">MFGILSRFLDSNEKQIIKLDPIVDQVNNFEKKIEKLTDPKLKTKTAELRLRFERGETLDDLLPEAFSVVREASKRTLGQRHFDVQILAGIVLHQGKIAEQKTGEGKTLTASLALYLNSLTGRGVHLATVNDYLARVGLGWMGPIYNALGVSAGCIMQEAAFIYDPKFEDKTQNDWRLRHLKPVHKKEAYKADITYGTNNEFGFDYLRDNMVWHLDEMAQRGHHFVIVDEADSILIDEARTPLIISSQAAKATDKYYQFAKLVEELSSATDYVIDEKLKTANLTEHGITKVEKRLGVDNLYEKDFASIHHIQQSLRAKTLFHKDKDYVVKDGQIIIVDEFTGRLMIGRRWSEGLHQAIEAKEGTKIQQESQTLATVSFQNYFRLYEKLAGMTGTAATEAEEFHKIYKLEVIVIPTNQPMIRKDSSDVVYKTQKAKFTAVANDVAQRYEKGQPVLIGTTSIEKNEFLSALLKRKGIPHQLLNAKNHQREAEIIADAGKKNLVTLATNIAGRGVDIILGGTAPSDKLGRPKTIGADFKKWQKAHNEVVGLGGLHVIGSERHEARRIDNQLRGRSGRQGDPGSSRFYISLEDEIMRLFGGEQIAKIMTAFKLPEDTPIEHSMVGKAIENAQVKVETHNFDIRKHLVEYDDVANKQREIIYGMRKEMLVNSQDKEKSVKIKDEIKSKIKKEIENLVLMYSPEGVSKPDYEKIIKEFLVIVPFDQASQSKLTVEVDKIQDSQKAIDFLINVTDQIYQSREQSLGETVARDIEKFVMLSVIDTLWIQHLDSLDDLREGIGLRAAGQRDPLVEYKQEAFSLFEKLVASIDYEVVHRIFKVQVRREPEIEKIEEQAEGIHPDARLTSQSGETVGGEVKLAPVVNQPSVVSTQLPKGPVAPQPIDKDPMEMTDQELEAEIAKLEAIEKGSQPRVDPLRESPEANHALGGRSEASSSQLGAENPYSSVNREQRTVNQKIGRNDPCPCGAINPQTDKSYKYKKCGMINAPYHKG</sequence>
<evidence type="ECO:0000256" key="4">
    <source>
        <dbReference type="ARBA" id="ARBA00022475"/>
    </source>
</evidence>
<evidence type="ECO:0000256" key="1">
    <source>
        <dbReference type="ARBA" id="ARBA00004170"/>
    </source>
</evidence>
<dbReference type="InterPro" id="IPR011116">
    <property type="entry name" value="SecA_Wing/Scaffold"/>
</dbReference>
<dbReference type="InterPro" id="IPR027417">
    <property type="entry name" value="P-loop_NTPase"/>
</dbReference>
<feature type="binding site" evidence="12">
    <location>
        <position position="512"/>
    </location>
    <ligand>
        <name>ATP</name>
        <dbReference type="ChEBI" id="CHEBI:30616"/>
    </ligand>
</feature>
<dbReference type="Gene3D" id="3.90.1440.10">
    <property type="entry name" value="SecA, preprotein cross-linking domain"/>
    <property type="match status" value="1"/>
</dbReference>
<comment type="subunit">
    <text evidence="12">Monomer and homodimer. Part of the essential Sec protein translocation apparatus which comprises SecA, SecYEG and auxiliary proteins SecDF. Other proteins may also be involved.</text>
</comment>
<dbReference type="GO" id="GO:0005829">
    <property type="term" value="C:cytosol"/>
    <property type="evidence" value="ECO:0007669"/>
    <property type="project" value="TreeGrafter"/>
</dbReference>
<dbReference type="PANTHER" id="PTHR30612:SF0">
    <property type="entry name" value="CHLOROPLAST PROTEIN-TRANSPORTING ATPASE"/>
    <property type="match status" value="1"/>
</dbReference>
<evidence type="ECO:0000256" key="10">
    <source>
        <dbReference type="ARBA" id="ARBA00023010"/>
    </source>
</evidence>
<feature type="binding site" evidence="12">
    <location>
        <begin position="103"/>
        <end position="107"/>
    </location>
    <ligand>
        <name>ATP</name>
        <dbReference type="ChEBI" id="CHEBI:30616"/>
    </ligand>
</feature>
<evidence type="ECO:0000259" key="16">
    <source>
        <dbReference type="PROSITE" id="PS51194"/>
    </source>
</evidence>
<protein>
    <recommendedName>
        <fullName evidence="12 13">Protein translocase subunit SecA</fullName>
        <ecNumber evidence="12">7.4.2.8</ecNumber>
    </recommendedName>
</protein>
<evidence type="ECO:0000259" key="15">
    <source>
        <dbReference type="PROSITE" id="PS51192"/>
    </source>
</evidence>
<dbReference type="InterPro" id="IPR036266">
    <property type="entry name" value="SecA_Wing/Scaffold_sf"/>
</dbReference>
<evidence type="ECO:0000256" key="11">
    <source>
        <dbReference type="ARBA" id="ARBA00023136"/>
    </source>
</evidence>
<evidence type="ECO:0000256" key="13">
    <source>
        <dbReference type="RuleBase" id="RU003874"/>
    </source>
</evidence>
<dbReference type="GO" id="GO:0005524">
    <property type="term" value="F:ATP binding"/>
    <property type="evidence" value="ECO:0007669"/>
    <property type="project" value="UniProtKB-UniRule"/>
</dbReference>
<dbReference type="PROSITE" id="PS51192">
    <property type="entry name" value="HELICASE_ATP_BIND_1"/>
    <property type="match status" value="1"/>
</dbReference>
<comment type="subcellular location">
    <subcellularLocation>
        <location evidence="12">Cell membrane</location>
        <topology evidence="12">Peripheral membrane protein</topology>
        <orientation evidence="12">Cytoplasmic side</orientation>
    </subcellularLocation>
    <subcellularLocation>
        <location evidence="12">Cytoplasm</location>
    </subcellularLocation>
    <subcellularLocation>
        <location evidence="1">Membrane</location>
        <topology evidence="1">Peripheral membrane protein</topology>
    </subcellularLocation>
    <text evidence="12">Distribution is 50-50.</text>
</comment>
<dbReference type="GO" id="GO:0043952">
    <property type="term" value="P:protein transport by the Sec complex"/>
    <property type="evidence" value="ECO:0007669"/>
    <property type="project" value="UniProtKB-ARBA"/>
</dbReference>
<evidence type="ECO:0000256" key="2">
    <source>
        <dbReference type="ARBA" id="ARBA00007650"/>
    </source>
</evidence>
<dbReference type="EC" id="7.4.2.8" evidence="12"/>
<dbReference type="InterPro" id="IPR000185">
    <property type="entry name" value="SecA"/>
</dbReference>
<dbReference type="PROSITE" id="PS51194">
    <property type="entry name" value="HELICASE_CTER"/>
    <property type="match status" value="1"/>
</dbReference>
<accession>A0A1F5GUM0</accession>
<gene>
    <name evidence="12" type="primary">secA</name>
    <name evidence="18" type="ORF">A3F02_04190</name>
</gene>
<dbReference type="PANTHER" id="PTHR30612">
    <property type="entry name" value="SECA INNER MEMBRANE COMPONENT OF SEC PROTEIN SECRETION SYSTEM"/>
    <property type="match status" value="1"/>
</dbReference>
<evidence type="ECO:0000256" key="12">
    <source>
        <dbReference type="HAMAP-Rule" id="MF_01382"/>
    </source>
</evidence>
<feature type="binding site" evidence="12">
    <location>
        <position position="85"/>
    </location>
    <ligand>
        <name>ATP</name>
        <dbReference type="ChEBI" id="CHEBI:30616"/>
    </ligand>
</feature>
<feature type="domain" description="SecA family profile" evidence="17">
    <location>
        <begin position="1"/>
        <end position="615"/>
    </location>
</feature>
<dbReference type="SUPFAM" id="SSF81886">
    <property type="entry name" value="Helical scaffold and wing domains of SecA"/>
    <property type="match status" value="1"/>
</dbReference>
<evidence type="ECO:0000313" key="19">
    <source>
        <dbReference type="Proteomes" id="UP000176666"/>
    </source>
</evidence>
<dbReference type="InterPro" id="IPR011115">
    <property type="entry name" value="SecA_DEAD"/>
</dbReference>
<dbReference type="EMBL" id="MFBJ01000054">
    <property type="protein sequence ID" value="OGD95529.1"/>
    <property type="molecule type" value="Genomic_DNA"/>
</dbReference>
<evidence type="ECO:0000313" key="18">
    <source>
        <dbReference type="EMBL" id="OGD95529.1"/>
    </source>
</evidence>
<dbReference type="Pfam" id="PF07517">
    <property type="entry name" value="SecA_DEAD"/>
    <property type="match status" value="1"/>
</dbReference>
<dbReference type="GO" id="GO:0005886">
    <property type="term" value="C:plasma membrane"/>
    <property type="evidence" value="ECO:0007669"/>
    <property type="project" value="UniProtKB-SubCell"/>
</dbReference>
<dbReference type="GO" id="GO:0006605">
    <property type="term" value="P:protein targeting"/>
    <property type="evidence" value="ECO:0007669"/>
    <property type="project" value="UniProtKB-UniRule"/>
</dbReference>